<evidence type="ECO:0000313" key="1">
    <source>
        <dbReference type="EMBL" id="QJA71952.1"/>
    </source>
</evidence>
<proteinExistence type="predicted"/>
<dbReference type="EMBL" id="MT141913">
    <property type="protein sequence ID" value="QJA71952.1"/>
    <property type="molecule type" value="Genomic_DNA"/>
</dbReference>
<name>A0A6M3JS77_9ZZZZ</name>
<dbReference type="AlphaFoldDB" id="A0A6M3JS77"/>
<accession>A0A6M3JS77</accession>
<gene>
    <name evidence="1" type="ORF">MM415A02966_0004</name>
</gene>
<reference evidence="1" key="1">
    <citation type="submission" date="2020-03" db="EMBL/GenBank/DDBJ databases">
        <title>The deep terrestrial virosphere.</title>
        <authorList>
            <person name="Holmfeldt K."/>
            <person name="Nilsson E."/>
            <person name="Simone D."/>
            <person name="Lopez-Fernandez M."/>
            <person name="Wu X."/>
            <person name="de Brujin I."/>
            <person name="Lundin D."/>
            <person name="Andersson A."/>
            <person name="Bertilsson S."/>
            <person name="Dopson M."/>
        </authorList>
    </citation>
    <scope>NUCLEOTIDE SEQUENCE</scope>
    <source>
        <strain evidence="1">MM415A02966</strain>
    </source>
</reference>
<organism evidence="1">
    <name type="scientific">viral metagenome</name>
    <dbReference type="NCBI Taxonomy" id="1070528"/>
    <lineage>
        <taxon>unclassified sequences</taxon>
        <taxon>metagenomes</taxon>
        <taxon>organismal metagenomes</taxon>
    </lineage>
</organism>
<sequence>MNNLAVITNTVTGDEKAWSYMELHQQSPKFKGIRRYRIIGVNRNGNLAEYREDMGPSKNYKGVRELNIPSIWEHTVDELRDLAQELRNETKIDLYDWMSLDKMNLA</sequence>
<protein>
    <submittedName>
        <fullName evidence="1">Uncharacterized protein</fullName>
    </submittedName>
</protein>